<dbReference type="InterPro" id="IPR011991">
    <property type="entry name" value="ArsR-like_HTH"/>
</dbReference>
<accession>A0A4R7ZYS5</accession>
<dbReference type="SMART" id="SM00347">
    <property type="entry name" value="HTH_MARR"/>
    <property type="match status" value="1"/>
</dbReference>
<proteinExistence type="predicted"/>
<feature type="domain" description="HTH marR-type" evidence="1">
    <location>
        <begin position="1"/>
        <end position="141"/>
    </location>
</feature>
<dbReference type="CDD" id="cd00090">
    <property type="entry name" value="HTH_ARSR"/>
    <property type="match status" value="1"/>
</dbReference>
<dbReference type="GO" id="GO:0003700">
    <property type="term" value="F:DNA-binding transcription factor activity"/>
    <property type="evidence" value="ECO:0007669"/>
    <property type="project" value="InterPro"/>
</dbReference>
<keyword evidence="2" id="KW-0238">DNA-binding</keyword>
<reference evidence="2 3" key="1">
    <citation type="submission" date="2019-03" db="EMBL/GenBank/DDBJ databases">
        <title>Genomic Encyclopedia of Type Strains, Phase III (KMG-III): the genomes of soil and plant-associated and newly described type strains.</title>
        <authorList>
            <person name="Whitman W."/>
        </authorList>
    </citation>
    <scope>NUCLEOTIDE SEQUENCE [LARGE SCALE GENOMIC DNA]</scope>
    <source>
        <strain evidence="2 3">VKM Ac-2570</strain>
    </source>
</reference>
<evidence type="ECO:0000313" key="2">
    <source>
        <dbReference type="EMBL" id="TDW23289.1"/>
    </source>
</evidence>
<dbReference type="PANTHER" id="PTHR33164:SF43">
    <property type="entry name" value="HTH-TYPE TRANSCRIPTIONAL REPRESSOR YETL"/>
    <property type="match status" value="1"/>
</dbReference>
<evidence type="ECO:0000313" key="3">
    <source>
        <dbReference type="Proteomes" id="UP000295447"/>
    </source>
</evidence>
<dbReference type="InterPro" id="IPR036390">
    <property type="entry name" value="WH_DNA-bd_sf"/>
</dbReference>
<keyword evidence="3" id="KW-1185">Reference proteome</keyword>
<dbReference type="GO" id="GO:0003677">
    <property type="term" value="F:DNA binding"/>
    <property type="evidence" value="ECO:0007669"/>
    <property type="project" value="UniProtKB-KW"/>
</dbReference>
<dbReference type="Gene3D" id="1.10.10.10">
    <property type="entry name" value="Winged helix-like DNA-binding domain superfamily/Winged helix DNA-binding domain"/>
    <property type="match status" value="1"/>
</dbReference>
<dbReference type="Pfam" id="PF12802">
    <property type="entry name" value="MarR_2"/>
    <property type="match status" value="1"/>
</dbReference>
<dbReference type="RefSeq" id="WP_134117772.1">
    <property type="nucleotide sequence ID" value="NZ_SODF01000001.1"/>
</dbReference>
<dbReference type="InterPro" id="IPR039422">
    <property type="entry name" value="MarR/SlyA-like"/>
</dbReference>
<dbReference type="GO" id="GO:0006950">
    <property type="term" value="P:response to stress"/>
    <property type="evidence" value="ECO:0007669"/>
    <property type="project" value="TreeGrafter"/>
</dbReference>
<dbReference type="AlphaFoldDB" id="A0A4R7ZYS5"/>
<sequence>MEFDPADADLSLASLFAGWALADELQRRLAADGFEDSRFADGVVFQHLVAGPVTISTLAEKLGVTQQAASKSIADLSNRGYVSRRPDPADARARIVVLTDRGQAVIEAARKHRAALDAELRQTLGDAKVEKARLLMIDIINHLGASPSLRARAVRPPR</sequence>
<gene>
    <name evidence="2" type="ORF">EV650_2141</name>
</gene>
<protein>
    <submittedName>
        <fullName evidence="2">DNA-binding MarR family transcriptional regulator</fullName>
    </submittedName>
</protein>
<dbReference type="InterPro" id="IPR036388">
    <property type="entry name" value="WH-like_DNA-bd_sf"/>
</dbReference>
<dbReference type="OrthoDB" id="9807800at2"/>
<name>A0A4R7ZYS5_9ACTN</name>
<dbReference type="Proteomes" id="UP000295447">
    <property type="component" value="Unassembled WGS sequence"/>
</dbReference>
<dbReference type="SUPFAM" id="SSF46785">
    <property type="entry name" value="Winged helix' DNA-binding domain"/>
    <property type="match status" value="1"/>
</dbReference>
<dbReference type="PANTHER" id="PTHR33164">
    <property type="entry name" value="TRANSCRIPTIONAL REGULATOR, MARR FAMILY"/>
    <property type="match status" value="1"/>
</dbReference>
<dbReference type="InterPro" id="IPR000835">
    <property type="entry name" value="HTH_MarR-typ"/>
</dbReference>
<comment type="caution">
    <text evidence="2">The sequence shown here is derived from an EMBL/GenBank/DDBJ whole genome shotgun (WGS) entry which is preliminary data.</text>
</comment>
<evidence type="ECO:0000259" key="1">
    <source>
        <dbReference type="PROSITE" id="PS50995"/>
    </source>
</evidence>
<dbReference type="EMBL" id="SODF01000001">
    <property type="protein sequence ID" value="TDW23289.1"/>
    <property type="molecule type" value="Genomic_DNA"/>
</dbReference>
<organism evidence="2 3">
    <name type="scientific">Kribbella kalugense</name>
    <dbReference type="NCBI Taxonomy" id="2512221"/>
    <lineage>
        <taxon>Bacteria</taxon>
        <taxon>Bacillati</taxon>
        <taxon>Actinomycetota</taxon>
        <taxon>Actinomycetes</taxon>
        <taxon>Propionibacteriales</taxon>
        <taxon>Kribbellaceae</taxon>
        <taxon>Kribbella</taxon>
    </lineage>
</organism>
<dbReference type="PROSITE" id="PS50995">
    <property type="entry name" value="HTH_MARR_2"/>
    <property type="match status" value="1"/>
</dbReference>
<dbReference type="PRINTS" id="PR00598">
    <property type="entry name" value="HTHMARR"/>
</dbReference>